<dbReference type="AlphaFoldDB" id="A0AAW5QXK9"/>
<dbReference type="RefSeq" id="WP_261614660.1">
    <property type="nucleotide sequence ID" value="NZ_JALIDZ010000002.1"/>
</dbReference>
<evidence type="ECO:0000313" key="1">
    <source>
        <dbReference type="EMBL" id="MCT8971089.1"/>
    </source>
</evidence>
<proteinExistence type="predicted"/>
<dbReference type="InterPro" id="IPR045932">
    <property type="entry name" value="DUF6352"/>
</dbReference>
<dbReference type="Pfam" id="PF19879">
    <property type="entry name" value="DUF6352"/>
    <property type="match status" value="1"/>
</dbReference>
<name>A0AAW5QXK9_9HYPH</name>
<gene>
    <name evidence="1" type="ORF">MUB46_04375</name>
</gene>
<comment type="caution">
    <text evidence="1">The sequence shown here is derived from an EMBL/GenBank/DDBJ whole genome shotgun (WGS) entry which is preliminary data.</text>
</comment>
<sequence>MTTAKPDFWRSSGFHLLQPDARGWLRVTPDFLRAYLARPEMRPVEESCRAEHALHGALLDNPVRPVGEADVSALADEDVQHNYRVVLRFRDLLIEHGTLEAAYLAIVTSGRGDVPVLFVEQLVHAILRNVLSGCTDPMRLRAAELFFRQQNVSLDSGRVMLADEEVVEMYAQTGGMGGLGQLLVESMTPMRQVELDVLDDDNKSLYWDRSDRFDTVIDFRFTQPGVDAFARVMEAWIAHFLEVRTRIQPMQAIHDEHWSWHIGLDAGATEILNALYEGEDVGPDDLQRILGLFRMEIRDDRAVVASMRGKPIYLGLAMTPDGKLRMKPQNLLTNLPFSEGA</sequence>
<dbReference type="Proteomes" id="UP001320898">
    <property type="component" value="Unassembled WGS sequence"/>
</dbReference>
<keyword evidence="2" id="KW-1185">Reference proteome</keyword>
<protein>
    <submittedName>
        <fullName evidence="1">DUF6352 family protein</fullName>
    </submittedName>
</protein>
<accession>A0AAW5QXK9</accession>
<reference evidence="1 2" key="1">
    <citation type="submission" date="2022-04" db="EMBL/GenBank/DDBJ databases">
        <authorList>
            <person name="Ye Y.-Q."/>
            <person name="Du Z.-J."/>
        </authorList>
    </citation>
    <scope>NUCLEOTIDE SEQUENCE [LARGE SCALE GENOMIC DNA]</scope>
    <source>
        <strain evidence="1 2">A6E488</strain>
    </source>
</reference>
<organism evidence="1 2">
    <name type="scientific">Microbaculum marinisediminis</name>
    <dbReference type="NCBI Taxonomy" id="2931392"/>
    <lineage>
        <taxon>Bacteria</taxon>
        <taxon>Pseudomonadati</taxon>
        <taxon>Pseudomonadota</taxon>
        <taxon>Alphaproteobacteria</taxon>
        <taxon>Hyphomicrobiales</taxon>
        <taxon>Tepidamorphaceae</taxon>
        <taxon>Microbaculum</taxon>
    </lineage>
</organism>
<evidence type="ECO:0000313" key="2">
    <source>
        <dbReference type="Proteomes" id="UP001320898"/>
    </source>
</evidence>
<dbReference type="EMBL" id="JALIDZ010000002">
    <property type="protein sequence ID" value="MCT8971089.1"/>
    <property type="molecule type" value="Genomic_DNA"/>
</dbReference>